<comment type="caution">
    <text evidence="2">The sequence shown here is derived from an EMBL/GenBank/DDBJ whole genome shotgun (WGS) entry which is preliminary data.</text>
</comment>
<reference evidence="2" key="1">
    <citation type="submission" date="2022-03" db="EMBL/GenBank/DDBJ databases">
        <authorList>
            <person name="Tunstrom K."/>
        </authorList>
    </citation>
    <scope>NUCLEOTIDE SEQUENCE</scope>
</reference>
<dbReference type="AlphaFoldDB" id="A0AAU9USA2"/>
<organism evidence="2 3">
    <name type="scientific">Euphydryas editha</name>
    <name type="common">Edith's checkerspot</name>
    <dbReference type="NCBI Taxonomy" id="104508"/>
    <lineage>
        <taxon>Eukaryota</taxon>
        <taxon>Metazoa</taxon>
        <taxon>Ecdysozoa</taxon>
        <taxon>Arthropoda</taxon>
        <taxon>Hexapoda</taxon>
        <taxon>Insecta</taxon>
        <taxon>Pterygota</taxon>
        <taxon>Neoptera</taxon>
        <taxon>Endopterygota</taxon>
        <taxon>Lepidoptera</taxon>
        <taxon>Glossata</taxon>
        <taxon>Ditrysia</taxon>
        <taxon>Papilionoidea</taxon>
        <taxon>Nymphalidae</taxon>
        <taxon>Nymphalinae</taxon>
        <taxon>Euphydryas</taxon>
    </lineage>
</organism>
<dbReference type="Proteomes" id="UP001153954">
    <property type="component" value="Unassembled WGS sequence"/>
</dbReference>
<dbReference type="PANTHER" id="PTHR47272">
    <property type="entry name" value="DDE_TNP_1_7 DOMAIN-CONTAINING PROTEIN"/>
    <property type="match status" value="1"/>
</dbReference>
<keyword evidence="3" id="KW-1185">Reference proteome</keyword>
<proteinExistence type="predicted"/>
<gene>
    <name evidence="2" type="ORF">EEDITHA_LOCUS16743</name>
</gene>
<protein>
    <recommendedName>
        <fullName evidence="1">PiggyBac transposable element-derived protein domain-containing protein</fullName>
    </recommendedName>
</protein>
<dbReference type="EMBL" id="CAKOGL010000025">
    <property type="protein sequence ID" value="CAH2102053.1"/>
    <property type="molecule type" value="Genomic_DNA"/>
</dbReference>
<feature type="domain" description="PiggyBac transposable element-derived protein" evidence="1">
    <location>
        <begin position="8"/>
        <end position="96"/>
    </location>
</feature>
<dbReference type="PANTHER" id="PTHR47272:SF1">
    <property type="entry name" value="PIGGYBAC TRANSPOSABLE ELEMENT-DERIVED PROTEIN 3-LIKE"/>
    <property type="match status" value="1"/>
</dbReference>
<dbReference type="InterPro" id="IPR029526">
    <property type="entry name" value="PGBD"/>
</dbReference>
<evidence type="ECO:0000313" key="3">
    <source>
        <dbReference type="Proteomes" id="UP001153954"/>
    </source>
</evidence>
<evidence type="ECO:0000259" key="1">
    <source>
        <dbReference type="Pfam" id="PF13843"/>
    </source>
</evidence>
<name>A0AAU9USA2_EUPED</name>
<dbReference type="Pfam" id="PF13843">
    <property type="entry name" value="DDE_Tnp_1_7"/>
    <property type="match status" value="1"/>
</dbReference>
<sequence>MRQEDGASYDYRFDKQNEILPVRWKDDSVCTMTTNYDTIEPLGVVKRWSPVQCEKINVSIPKLFQTCNKNMGGVDELDKSISLYRIAIHGKKWWCGVCHARVRSQCKKCLKTLCVKKQCFENFHL</sequence>
<evidence type="ECO:0000313" key="2">
    <source>
        <dbReference type="EMBL" id="CAH2102053.1"/>
    </source>
</evidence>
<accession>A0AAU9USA2</accession>